<dbReference type="Proteomes" id="UP001529491">
    <property type="component" value="Chromosome"/>
</dbReference>
<dbReference type="EMBL" id="CP136522">
    <property type="protein sequence ID" value="WOT03826.1"/>
    <property type="molecule type" value="Genomic_DNA"/>
</dbReference>
<gene>
    <name evidence="1" type="ORF">RGE70_10760</name>
</gene>
<keyword evidence="2" id="KW-1185">Reference proteome</keyword>
<evidence type="ECO:0000313" key="2">
    <source>
        <dbReference type="Proteomes" id="UP001529491"/>
    </source>
</evidence>
<dbReference type="RefSeq" id="WP_310471448.1">
    <property type="nucleotide sequence ID" value="NZ_CP136522.1"/>
</dbReference>
<protein>
    <submittedName>
        <fullName evidence="1">DUF6508 domain-containing protein</fullName>
    </submittedName>
</protein>
<name>A0ABZ0JUI8_9GAMM</name>
<proteinExistence type="predicted"/>
<evidence type="ECO:0000313" key="1">
    <source>
        <dbReference type="EMBL" id="WOT03826.1"/>
    </source>
</evidence>
<reference evidence="1 2" key="1">
    <citation type="submission" date="2023-10" db="EMBL/GenBank/DDBJ databases">
        <title>Complete genome sequence of Shewanella sp. DAU334.</title>
        <authorList>
            <person name="Lee Y.-S."/>
            <person name="Jeong H.-R."/>
            <person name="Hwang E.-J."/>
            <person name="Choi Y.-L."/>
            <person name="Kim G.-D."/>
        </authorList>
    </citation>
    <scope>NUCLEOTIDE SEQUENCE [LARGE SCALE GENOMIC DNA]</scope>
    <source>
        <strain evidence="1 2">DAU334</strain>
    </source>
</reference>
<dbReference type="Pfam" id="PF20118">
    <property type="entry name" value="DUF6508"/>
    <property type="match status" value="1"/>
</dbReference>
<sequence>MENASINGHSASLYNKYAHDLVSGDHDVSDKRLQNYVAELASLGLILETFKWDEWYSNSYMVDRPEYIAEATLYECQLLVTAMARLDRFSPGVLSNMRRQGVLNAIALRFKVLSL</sequence>
<organism evidence="1 2">
    <name type="scientific">Shewanella youngdeokensis</name>
    <dbReference type="NCBI Taxonomy" id="2999068"/>
    <lineage>
        <taxon>Bacteria</taxon>
        <taxon>Pseudomonadati</taxon>
        <taxon>Pseudomonadota</taxon>
        <taxon>Gammaproteobacteria</taxon>
        <taxon>Alteromonadales</taxon>
        <taxon>Shewanellaceae</taxon>
        <taxon>Shewanella</taxon>
    </lineage>
</organism>
<dbReference type="InterPro" id="IPR045425">
    <property type="entry name" value="DUF6508"/>
</dbReference>
<accession>A0ABZ0JUI8</accession>